<dbReference type="CDD" id="cd00266">
    <property type="entry name" value="MADS_SRF_like"/>
    <property type="match status" value="1"/>
</dbReference>
<dbReference type="GO" id="GO:0046983">
    <property type="term" value="F:protein dimerization activity"/>
    <property type="evidence" value="ECO:0007669"/>
    <property type="project" value="InterPro"/>
</dbReference>
<dbReference type="SMART" id="SM00432">
    <property type="entry name" value="MADS"/>
    <property type="match status" value="1"/>
</dbReference>
<proteinExistence type="predicted"/>
<dbReference type="FunFam" id="3.40.1810.10:FF:000024">
    <property type="entry name" value="Agamous-like MADS-box protein AGL80"/>
    <property type="match status" value="1"/>
</dbReference>
<dbReference type="PRINTS" id="PR00404">
    <property type="entry name" value="MADSDOMAIN"/>
</dbReference>
<dbReference type="GO" id="GO:0000981">
    <property type="term" value="F:DNA-binding transcription factor activity, RNA polymerase II-specific"/>
    <property type="evidence" value="ECO:0007669"/>
    <property type="project" value="InterPro"/>
</dbReference>
<keyword evidence="3" id="KW-0238">DNA-binding</keyword>
<dbReference type="GO" id="GO:0000978">
    <property type="term" value="F:RNA polymerase II cis-regulatory region sequence-specific DNA binding"/>
    <property type="evidence" value="ECO:0007669"/>
    <property type="project" value="TreeGrafter"/>
</dbReference>
<comment type="subcellular location">
    <subcellularLocation>
        <location evidence="1">Nucleus</location>
    </subcellularLocation>
</comment>
<evidence type="ECO:0000313" key="10">
    <source>
        <dbReference type="Proteomes" id="UP000467840"/>
    </source>
</evidence>
<organism evidence="9 10">
    <name type="scientific">Hevea brasiliensis</name>
    <name type="common">Para rubber tree</name>
    <name type="synonym">Siphonia brasiliensis</name>
    <dbReference type="NCBI Taxonomy" id="3981"/>
    <lineage>
        <taxon>Eukaryota</taxon>
        <taxon>Viridiplantae</taxon>
        <taxon>Streptophyta</taxon>
        <taxon>Embryophyta</taxon>
        <taxon>Tracheophyta</taxon>
        <taxon>Spermatophyta</taxon>
        <taxon>Magnoliopsida</taxon>
        <taxon>eudicotyledons</taxon>
        <taxon>Gunneridae</taxon>
        <taxon>Pentapetalae</taxon>
        <taxon>rosids</taxon>
        <taxon>fabids</taxon>
        <taxon>Malpighiales</taxon>
        <taxon>Euphorbiaceae</taxon>
        <taxon>Crotonoideae</taxon>
        <taxon>Micrandreae</taxon>
        <taxon>Hevea</taxon>
    </lineage>
</organism>
<protein>
    <recommendedName>
        <fullName evidence="8">MADS-box domain-containing protein</fullName>
    </recommendedName>
</protein>
<dbReference type="AlphaFoldDB" id="A0A6A6M6X7"/>
<keyword evidence="2" id="KW-0805">Transcription regulation</keyword>
<dbReference type="PANTHER" id="PTHR11945">
    <property type="entry name" value="MADS BOX PROTEIN"/>
    <property type="match status" value="1"/>
</dbReference>
<evidence type="ECO:0000256" key="2">
    <source>
        <dbReference type="ARBA" id="ARBA00023015"/>
    </source>
</evidence>
<keyword evidence="10" id="KW-1185">Reference proteome</keyword>
<dbReference type="GO" id="GO:0045944">
    <property type="term" value="P:positive regulation of transcription by RNA polymerase II"/>
    <property type="evidence" value="ECO:0007669"/>
    <property type="project" value="InterPro"/>
</dbReference>
<feature type="region of interest" description="Disordered" evidence="7">
    <location>
        <begin position="314"/>
        <end position="342"/>
    </location>
</feature>
<reference evidence="9 10" key="1">
    <citation type="journal article" date="2020" name="Mol. Plant">
        <title>The Chromosome-Based Rubber Tree Genome Provides New Insights into Spurge Genome Evolution and Rubber Biosynthesis.</title>
        <authorList>
            <person name="Liu J."/>
            <person name="Shi C."/>
            <person name="Shi C.C."/>
            <person name="Li W."/>
            <person name="Zhang Q.J."/>
            <person name="Zhang Y."/>
            <person name="Li K."/>
            <person name="Lu H.F."/>
            <person name="Shi C."/>
            <person name="Zhu S.T."/>
            <person name="Xiao Z.Y."/>
            <person name="Nan H."/>
            <person name="Yue Y."/>
            <person name="Zhu X.G."/>
            <person name="Wu Y."/>
            <person name="Hong X.N."/>
            <person name="Fan G.Y."/>
            <person name="Tong Y."/>
            <person name="Zhang D."/>
            <person name="Mao C.L."/>
            <person name="Liu Y.L."/>
            <person name="Hao S.J."/>
            <person name="Liu W.Q."/>
            <person name="Lv M.Q."/>
            <person name="Zhang H.B."/>
            <person name="Liu Y."/>
            <person name="Hu-Tang G.R."/>
            <person name="Wang J.P."/>
            <person name="Wang J.H."/>
            <person name="Sun Y.H."/>
            <person name="Ni S.B."/>
            <person name="Chen W.B."/>
            <person name="Zhang X.C."/>
            <person name="Jiao Y.N."/>
            <person name="Eichler E.E."/>
            <person name="Li G.H."/>
            <person name="Liu X."/>
            <person name="Gao L.Z."/>
        </authorList>
    </citation>
    <scope>NUCLEOTIDE SEQUENCE [LARGE SCALE GENOMIC DNA]</scope>
    <source>
        <strain evidence="10">cv. GT1</strain>
        <tissue evidence="9">Leaf</tissue>
    </source>
</reference>
<evidence type="ECO:0000313" key="9">
    <source>
        <dbReference type="EMBL" id="KAF2308298.1"/>
    </source>
</evidence>
<accession>A0A6A6M6X7</accession>
<dbReference type="InterPro" id="IPR033897">
    <property type="entry name" value="SRF-like_MADS-box"/>
</dbReference>
<keyword evidence="5" id="KW-0539">Nucleus</keyword>
<evidence type="ECO:0000256" key="3">
    <source>
        <dbReference type="ARBA" id="ARBA00023125"/>
    </source>
</evidence>
<dbReference type="Pfam" id="PF00319">
    <property type="entry name" value="SRF-TF"/>
    <property type="match status" value="1"/>
</dbReference>
<dbReference type="Gene3D" id="3.40.1810.10">
    <property type="entry name" value="Transcription factor, MADS-box"/>
    <property type="match status" value="1"/>
</dbReference>
<comment type="caution">
    <text evidence="9">The sequence shown here is derived from an EMBL/GenBank/DDBJ whole genome shotgun (WGS) entry which is preliminary data.</text>
</comment>
<dbReference type="PROSITE" id="PS50066">
    <property type="entry name" value="MADS_BOX_2"/>
    <property type="match status" value="1"/>
</dbReference>
<dbReference type="Proteomes" id="UP000467840">
    <property type="component" value="Chromosome 9"/>
</dbReference>
<evidence type="ECO:0000256" key="5">
    <source>
        <dbReference type="ARBA" id="ARBA00023242"/>
    </source>
</evidence>
<dbReference type="PANTHER" id="PTHR11945:SF521">
    <property type="entry name" value="AGAMOUS-LIKE 48-RELATED"/>
    <property type="match status" value="1"/>
</dbReference>
<evidence type="ECO:0000259" key="8">
    <source>
        <dbReference type="PROSITE" id="PS50066"/>
    </source>
</evidence>
<dbReference type="InterPro" id="IPR036879">
    <property type="entry name" value="TF_MADSbox_sf"/>
</dbReference>
<evidence type="ECO:0000256" key="4">
    <source>
        <dbReference type="ARBA" id="ARBA00023163"/>
    </source>
</evidence>
<evidence type="ECO:0000256" key="1">
    <source>
        <dbReference type="ARBA" id="ARBA00004123"/>
    </source>
</evidence>
<dbReference type="SUPFAM" id="SSF55455">
    <property type="entry name" value="SRF-like"/>
    <property type="match status" value="1"/>
</dbReference>
<name>A0A6A6M6X7_HEVBR</name>
<dbReference type="InterPro" id="IPR002100">
    <property type="entry name" value="TF_MADSbox"/>
</dbReference>
<dbReference type="EMBL" id="JAAGAX010000008">
    <property type="protein sequence ID" value="KAF2308298.1"/>
    <property type="molecule type" value="Genomic_DNA"/>
</dbReference>
<dbReference type="GO" id="GO:0005634">
    <property type="term" value="C:nucleus"/>
    <property type="evidence" value="ECO:0007669"/>
    <property type="project" value="UniProtKB-SubCell"/>
</dbReference>
<keyword evidence="6" id="KW-0175">Coiled coil</keyword>
<evidence type="ECO:0000256" key="6">
    <source>
        <dbReference type="SAM" id="Coils"/>
    </source>
</evidence>
<feature type="domain" description="MADS-box" evidence="8">
    <location>
        <begin position="1"/>
        <end position="53"/>
    </location>
</feature>
<sequence length="370" mass="40372">MTRKKVKLVWIVNDAARKASLKKRRIGLLKKVSELTTLCGVSAFAIIYSPDEREPMLWPSRPVVQQLLMRYQTMPEIERCKKMMNQESYLKERIAKVQEQFRKHQRKNREIELACLMDRLHQGNGVDDFEVNELQGLIWLLEEKMKDIRKRVEYFQQVPPLPPGPFPLAPPLPLSPHGGPIMEQMGHQFGGGGSGGDIMRDNPTDAMVWDQWFVDMMNNSENIAGSSSGTKNEQGHHPQGFNITGIPGGDGGGLDMGLVHPGNFGDSSAGNIIGLGLPQGNMNMGVTPFDLGVPPHHGNPFGLGLQPYENFTGSSSANAMGPGLTAAPPSNTTGGSSTGSELGLPGFFTGGSDIGLPYDVTKPWPQNFSP</sequence>
<keyword evidence="4" id="KW-0804">Transcription</keyword>
<evidence type="ECO:0000256" key="7">
    <source>
        <dbReference type="SAM" id="MobiDB-lite"/>
    </source>
</evidence>
<feature type="coiled-coil region" evidence="6">
    <location>
        <begin position="94"/>
        <end position="151"/>
    </location>
</feature>
<gene>
    <name evidence="9" type="ORF">GH714_039921</name>
</gene>